<dbReference type="Proteomes" id="UP000095283">
    <property type="component" value="Unplaced"/>
</dbReference>
<dbReference type="WBParaSite" id="Hba_20309">
    <property type="protein sequence ID" value="Hba_20309"/>
    <property type="gene ID" value="Hba_20309"/>
</dbReference>
<organism evidence="1 2">
    <name type="scientific">Heterorhabditis bacteriophora</name>
    <name type="common">Entomopathogenic nematode worm</name>
    <dbReference type="NCBI Taxonomy" id="37862"/>
    <lineage>
        <taxon>Eukaryota</taxon>
        <taxon>Metazoa</taxon>
        <taxon>Ecdysozoa</taxon>
        <taxon>Nematoda</taxon>
        <taxon>Chromadorea</taxon>
        <taxon>Rhabditida</taxon>
        <taxon>Rhabditina</taxon>
        <taxon>Rhabditomorpha</taxon>
        <taxon>Strongyloidea</taxon>
        <taxon>Heterorhabditidae</taxon>
        <taxon>Heterorhabditis</taxon>
    </lineage>
</organism>
<dbReference type="GO" id="GO:0003676">
    <property type="term" value="F:nucleic acid binding"/>
    <property type="evidence" value="ECO:0007669"/>
    <property type="project" value="InterPro"/>
</dbReference>
<evidence type="ECO:0000313" key="2">
    <source>
        <dbReference type="WBParaSite" id="Hba_20309"/>
    </source>
</evidence>
<protein>
    <submittedName>
        <fullName evidence="2">Transposase</fullName>
    </submittedName>
</protein>
<sequence>MNSVDYQQVLENHLLPYYNKFQQNNFIFQQDKAAIHCKGLVSAQEHSPYGLAVSVTGPKSH</sequence>
<dbReference type="AlphaFoldDB" id="A0A1I7XRF1"/>
<dbReference type="InterPro" id="IPR036397">
    <property type="entry name" value="RNaseH_sf"/>
</dbReference>
<keyword evidence="1" id="KW-1185">Reference proteome</keyword>
<evidence type="ECO:0000313" key="1">
    <source>
        <dbReference type="Proteomes" id="UP000095283"/>
    </source>
</evidence>
<accession>A0A1I7XRF1</accession>
<reference evidence="2" key="1">
    <citation type="submission" date="2016-11" db="UniProtKB">
        <authorList>
            <consortium name="WormBaseParasite"/>
        </authorList>
    </citation>
    <scope>IDENTIFICATION</scope>
</reference>
<name>A0A1I7XRF1_HETBA</name>
<dbReference type="Gene3D" id="3.30.420.10">
    <property type="entry name" value="Ribonuclease H-like superfamily/Ribonuclease H"/>
    <property type="match status" value="1"/>
</dbReference>
<proteinExistence type="predicted"/>